<keyword evidence="4" id="KW-1185">Reference proteome</keyword>
<sequence length="275" mass="28580">LLALIPILEAQCTGNDAPQCASWVANAGFCSNTGYSMEMRKQYCGVRCGYCNTDGTQTALGGGSAYGSCVDKNANCASWNAGGFCANRTISNSLKLLTCRPTLLATSSSTTTTTTTTTTAAPTIKVRRKQRLHSSPLLFLPMLLTALILSSLLGLAGAQCTGNDAPQCASWKTTGFCTNTGYTMEMRKQYCGVTCGFCNRDGTQTAAGGGSNYGSCVDKNANCASWAATGFCTNPTTSNSMKLLYCCATCRPTVLFGTTTVAGTTTVTGTTVSTT</sequence>
<dbReference type="SMART" id="SM00254">
    <property type="entry name" value="ShKT"/>
    <property type="match status" value="4"/>
</dbReference>
<name>A0AAN5D7H6_9BILA</name>
<feature type="non-terminal residue" evidence="3">
    <location>
        <position position="1"/>
    </location>
</feature>
<comment type="caution">
    <text evidence="1">Lacks conserved residue(s) required for the propagation of feature annotation.</text>
</comment>
<dbReference type="AlphaFoldDB" id="A0AAN5D7H6"/>
<dbReference type="PANTHER" id="PTHR46707:SF1">
    <property type="entry name" value="COEXPRESSED WITH POLYCYSTINS-RELATED"/>
    <property type="match status" value="1"/>
</dbReference>
<dbReference type="Proteomes" id="UP001328107">
    <property type="component" value="Unassembled WGS sequence"/>
</dbReference>
<evidence type="ECO:0000313" key="4">
    <source>
        <dbReference type="Proteomes" id="UP001328107"/>
    </source>
</evidence>
<dbReference type="Gene3D" id="1.10.10.1940">
    <property type="match status" value="3"/>
</dbReference>
<dbReference type="EMBL" id="BTRK01000006">
    <property type="protein sequence ID" value="GMR58236.1"/>
    <property type="molecule type" value="Genomic_DNA"/>
</dbReference>
<comment type="caution">
    <text evidence="3">The sequence shown here is derived from an EMBL/GenBank/DDBJ whole genome shotgun (WGS) entry which is preliminary data.</text>
</comment>
<protein>
    <recommendedName>
        <fullName evidence="2">ShKT domain-containing protein</fullName>
    </recommendedName>
</protein>
<evidence type="ECO:0000313" key="3">
    <source>
        <dbReference type="EMBL" id="GMR58236.1"/>
    </source>
</evidence>
<accession>A0AAN5D7H6</accession>
<proteinExistence type="predicted"/>
<feature type="non-terminal residue" evidence="3">
    <location>
        <position position="275"/>
    </location>
</feature>
<dbReference type="InterPro" id="IPR003582">
    <property type="entry name" value="ShKT_dom"/>
</dbReference>
<organism evidence="3 4">
    <name type="scientific">Pristionchus mayeri</name>
    <dbReference type="NCBI Taxonomy" id="1317129"/>
    <lineage>
        <taxon>Eukaryota</taxon>
        <taxon>Metazoa</taxon>
        <taxon>Ecdysozoa</taxon>
        <taxon>Nematoda</taxon>
        <taxon>Chromadorea</taxon>
        <taxon>Rhabditida</taxon>
        <taxon>Rhabditina</taxon>
        <taxon>Diplogasteromorpha</taxon>
        <taxon>Diplogasteroidea</taxon>
        <taxon>Neodiplogasteridae</taxon>
        <taxon>Pristionchus</taxon>
    </lineage>
</organism>
<dbReference type="Pfam" id="PF01549">
    <property type="entry name" value="ShK"/>
    <property type="match status" value="4"/>
</dbReference>
<evidence type="ECO:0000259" key="2">
    <source>
        <dbReference type="PROSITE" id="PS51670"/>
    </source>
</evidence>
<feature type="domain" description="ShKT" evidence="2">
    <location>
        <begin position="160"/>
        <end position="198"/>
    </location>
</feature>
<reference evidence="4" key="1">
    <citation type="submission" date="2022-10" db="EMBL/GenBank/DDBJ databases">
        <title>Genome assembly of Pristionchus species.</title>
        <authorList>
            <person name="Yoshida K."/>
            <person name="Sommer R.J."/>
        </authorList>
    </citation>
    <scope>NUCLEOTIDE SEQUENCE [LARGE SCALE GENOMIC DNA]</scope>
    <source>
        <strain evidence="4">RS5460</strain>
    </source>
</reference>
<gene>
    <name evidence="3" type="ORF">PMAYCL1PPCAC_28431</name>
</gene>
<dbReference type="PROSITE" id="PS51670">
    <property type="entry name" value="SHKT"/>
    <property type="match status" value="1"/>
</dbReference>
<dbReference type="PANTHER" id="PTHR46707">
    <property type="entry name" value="PROTEIN CBG07468"/>
    <property type="match status" value="1"/>
</dbReference>
<evidence type="ECO:0000256" key="1">
    <source>
        <dbReference type="PROSITE-ProRule" id="PRU01005"/>
    </source>
</evidence>